<evidence type="ECO:0000313" key="9">
    <source>
        <dbReference type="EMBL" id="PKQ72637.1"/>
    </source>
</evidence>
<dbReference type="UniPathway" id="UPA00242"/>
<sequence>MREFHLQNEAGLRLGVLDFGATLTCFAIQIDGRYRNVLLACDPLDYPNQRSYLGAIVGRFANRIGNARLERAGQEWQLDANEGTTCLHGGSDSLHNREWQLADLAEDRIRLQTRLADGEQGFPGNLDVTVEYRLEQTDLVIELSATTDAPTPVNLTSHAYFNLDGGDVRDHRITINADRYLPTDERSLPLGIAPVEGVFDLRHGKRVGEQWMTHSQQKKCLGFDHCFLFDDASPSPQATLMAGDGSLCMEMYTNQPGVQLYTGNWLAGTPKREGGDWGNYQGLCLEAQQVPDSPNHPELGDPWLLPGQIYRHKTRYSLIPTDK</sequence>
<accession>A0A2N3INL4</accession>
<dbReference type="EMBL" id="NQMM01000059">
    <property type="protein sequence ID" value="PKQ72637.1"/>
    <property type="molecule type" value="Genomic_DNA"/>
</dbReference>
<dbReference type="GO" id="GO:0006006">
    <property type="term" value="P:glucose metabolic process"/>
    <property type="evidence" value="ECO:0007669"/>
    <property type="project" value="TreeGrafter"/>
</dbReference>
<dbReference type="Proteomes" id="UP000233467">
    <property type="component" value="Unassembled WGS sequence"/>
</dbReference>
<comment type="pathway">
    <text evidence="1 5">Carbohydrate metabolism; hexose metabolism.</text>
</comment>
<dbReference type="GO" id="GO:0005737">
    <property type="term" value="C:cytoplasm"/>
    <property type="evidence" value="ECO:0007669"/>
    <property type="project" value="TreeGrafter"/>
</dbReference>
<dbReference type="GO" id="GO:0004034">
    <property type="term" value="F:aldose 1-epimerase activity"/>
    <property type="evidence" value="ECO:0007669"/>
    <property type="project" value="UniProtKB-EC"/>
</dbReference>
<comment type="catalytic activity">
    <reaction evidence="5">
        <text>alpha-D-glucose = beta-D-glucose</text>
        <dbReference type="Rhea" id="RHEA:10264"/>
        <dbReference type="ChEBI" id="CHEBI:15903"/>
        <dbReference type="ChEBI" id="CHEBI:17925"/>
        <dbReference type="EC" id="5.1.3.3"/>
    </reaction>
</comment>
<dbReference type="Pfam" id="PF01263">
    <property type="entry name" value="Aldose_epim"/>
    <property type="match status" value="1"/>
</dbReference>
<evidence type="ECO:0000313" key="10">
    <source>
        <dbReference type="Proteomes" id="UP000233467"/>
    </source>
</evidence>
<feature type="active site" description="Proton acceptor" evidence="6">
    <location>
        <position position="286"/>
    </location>
</feature>
<feature type="active site" description="Proton donor" evidence="6">
    <location>
        <position position="158"/>
    </location>
</feature>
<organism evidence="9 10">
    <name type="scientific">Aeromonas sobria</name>
    <dbReference type="NCBI Taxonomy" id="646"/>
    <lineage>
        <taxon>Bacteria</taxon>
        <taxon>Pseudomonadati</taxon>
        <taxon>Pseudomonadota</taxon>
        <taxon>Gammaproteobacteria</taxon>
        <taxon>Aeromonadales</taxon>
        <taxon>Aeromonadaceae</taxon>
        <taxon>Aeromonas</taxon>
    </lineage>
</organism>
<evidence type="ECO:0000256" key="5">
    <source>
        <dbReference type="PIRNR" id="PIRNR005096"/>
    </source>
</evidence>
<feature type="binding site" evidence="8">
    <location>
        <begin position="158"/>
        <end position="160"/>
    </location>
    <ligand>
        <name>beta-D-galactose</name>
        <dbReference type="ChEBI" id="CHEBI:27667"/>
    </ligand>
</feature>
<dbReference type="Gene3D" id="2.70.98.10">
    <property type="match status" value="1"/>
</dbReference>
<evidence type="ECO:0000256" key="1">
    <source>
        <dbReference type="ARBA" id="ARBA00005028"/>
    </source>
</evidence>
<dbReference type="InterPro" id="IPR014718">
    <property type="entry name" value="GH-type_carb-bd"/>
</dbReference>
<evidence type="ECO:0000256" key="4">
    <source>
        <dbReference type="ARBA" id="ARBA00023277"/>
    </source>
</evidence>
<dbReference type="InterPro" id="IPR011013">
    <property type="entry name" value="Gal_mutarotase_sf_dom"/>
</dbReference>
<evidence type="ECO:0000256" key="8">
    <source>
        <dbReference type="PIRSR" id="PIRSR005096-3"/>
    </source>
</evidence>
<dbReference type="AlphaFoldDB" id="A0A2N3INL4"/>
<dbReference type="InterPro" id="IPR015443">
    <property type="entry name" value="Aldose_1-epimerase"/>
</dbReference>
<feature type="binding site" evidence="7">
    <location>
        <position position="224"/>
    </location>
    <ligand>
        <name>beta-D-galactose</name>
        <dbReference type="ChEBI" id="CHEBI:27667"/>
    </ligand>
</feature>
<comment type="similarity">
    <text evidence="2 5">Belongs to the aldose epimerase family.</text>
</comment>
<keyword evidence="10" id="KW-1185">Reference proteome</keyword>
<keyword evidence="4 5" id="KW-0119">Carbohydrate metabolism</keyword>
<protein>
    <recommendedName>
        <fullName evidence="5">Aldose 1-epimerase</fullName>
        <ecNumber evidence="5">5.1.3.3</ecNumber>
    </recommendedName>
</protein>
<feature type="binding site" evidence="8">
    <location>
        <begin position="62"/>
        <end position="63"/>
    </location>
    <ligand>
        <name>beta-D-galactose</name>
        <dbReference type="ChEBI" id="CHEBI:27667"/>
    </ligand>
</feature>
<dbReference type="EC" id="5.1.3.3" evidence="5"/>
<gene>
    <name evidence="9" type="ORF">CJP16_21310</name>
</gene>
<dbReference type="SUPFAM" id="SSF74650">
    <property type="entry name" value="Galactose mutarotase-like"/>
    <property type="match status" value="1"/>
</dbReference>
<evidence type="ECO:0000256" key="2">
    <source>
        <dbReference type="ARBA" id="ARBA00006206"/>
    </source>
</evidence>
<dbReference type="GO" id="GO:0033499">
    <property type="term" value="P:galactose catabolic process via UDP-galactose, Leloir pathway"/>
    <property type="evidence" value="ECO:0007669"/>
    <property type="project" value="TreeGrafter"/>
</dbReference>
<dbReference type="PIRSF" id="PIRSF005096">
    <property type="entry name" value="GALM"/>
    <property type="match status" value="1"/>
</dbReference>
<dbReference type="RefSeq" id="WP_101326492.1">
    <property type="nucleotide sequence ID" value="NZ_NQML01000057.1"/>
</dbReference>
<keyword evidence="3 5" id="KW-0413">Isomerase</keyword>
<dbReference type="CDD" id="cd09019">
    <property type="entry name" value="galactose_mutarotase_like"/>
    <property type="match status" value="1"/>
</dbReference>
<proteinExistence type="inferred from homology"/>
<comment type="caution">
    <text evidence="9">The sequence shown here is derived from an EMBL/GenBank/DDBJ whole genome shotgun (WGS) entry which is preliminary data.</text>
</comment>
<reference evidence="9 10" key="1">
    <citation type="journal article" date="2017" name="Front. Microbiol.">
        <title>Strong Genomic and Phenotypic Heterogeneity in the Aeromonas sobria Species Complex.</title>
        <authorList>
            <person name="Gauthier J."/>
            <person name="Vincent A.T."/>
            <person name="Charette S.J."/>
            <person name="Derome N."/>
        </authorList>
    </citation>
    <scope>NUCLEOTIDE SEQUENCE [LARGE SCALE GENOMIC DNA]</scope>
    <source>
        <strain evidence="9 10">TM18</strain>
    </source>
</reference>
<dbReference type="InterPro" id="IPR047215">
    <property type="entry name" value="Galactose_mutarotase-like"/>
</dbReference>
<dbReference type="GO" id="GO:0030246">
    <property type="term" value="F:carbohydrate binding"/>
    <property type="evidence" value="ECO:0007669"/>
    <property type="project" value="InterPro"/>
</dbReference>
<evidence type="ECO:0000256" key="3">
    <source>
        <dbReference type="ARBA" id="ARBA00023235"/>
    </source>
</evidence>
<dbReference type="InterPro" id="IPR008183">
    <property type="entry name" value="Aldose_1/G6P_1-epimerase"/>
</dbReference>
<name>A0A2N3INL4_AERSO</name>
<dbReference type="PANTHER" id="PTHR10091">
    <property type="entry name" value="ALDOSE-1-EPIMERASE"/>
    <property type="match status" value="1"/>
</dbReference>
<evidence type="ECO:0000256" key="7">
    <source>
        <dbReference type="PIRSR" id="PIRSR005096-2"/>
    </source>
</evidence>
<dbReference type="NCBIfam" id="NF008277">
    <property type="entry name" value="PRK11055.1"/>
    <property type="match status" value="1"/>
</dbReference>
<evidence type="ECO:0000256" key="6">
    <source>
        <dbReference type="PIRSR" id="PIRSR005096-1"/>
    </source>
</evidence>
<dbReference type="PANTHER" id="PTHR10091:SF0">
    <property type="entry name" value="GALACTOSE MUTAROTASE"/>
    <property type="match status" value="1"/>
</dbReference>